<gene>
    <name evidence="2" type="ordered locus">bpr_I0494</name>
</gene>
<evidence type="ECO:0000259" key="1">
    <source>
        <dbReference type="Pfam" id="PF13712"/>
    </source>
</evidence>
<feature type="domain" description="Streptomycin biosynthesis protein StrF" evidence="1">
    <location>
        <begin position="8"/>
        <end position="211"/>
    </location>
</feature>
<evidence type="ECO:0000313" key="2">
    <source>
        <dbReference type="EMBL" id="ADL33241.1"/>
    </source>
</evidence>
<dbReference type="Gene3D" id="3.90.550.10">
    <property type="entry name" value="Spore Coat Polysaccharide Biosynthesis Protein SpsA, Chain A"/>
    <property type="match status" value="1"/>
</dbReference>
<dbReference type="InterPro" id="IPR059123">
    <property type="entry name" value="StrF_dom"/>
</dbReference>
<dbReference type="InterPro" id="IPR029044">
    <property type="entry name" value="Nucleotide-diphossugar_trans"/>
</dbReference>
<organism evidence="2 3">
    <name type="scientific">Butyrivibrio proteoclasticus (strain ATCC 51982 / DSM 14932 / B316)</name>
    <name type="common">Clostridium proteoclasticum</name>
    <dbReference type="NCBI Taxonomy" id="515622"/>
    <lineage>
        <taxon>Bacteria</taxon>
        <taxon>Bacillati</taxon>
        <taxon>Bacillota</taxon>
        <taxon>Clostridia</taxon>
        <taxon>Lachnospirales</taxon>
        <taxon>Lachnospiraceae</taxon>
        <taxon>Butyrivibrio</taxon>
    </lineage>
</organism>
<reference evidence="2 3" key="1">
    <citation type="journal article" date="2010" name="PLoS ONE">
        <title>The glycobiome of the rumen bacterium Butyrivibrio proteoclasticus B316(T) highlights adaptation to a polysaccharide-rich environment.</title>
        <authorList>
            <person name="Kelly W.J."/>
            <person name="Leahy S.C."/>
            <person name="Altermann E."/>
            <person name="Yeoman C.J."/>
            <person name="Dunne J.C."/>
            <person name="Kong Z."/>
            <person name="Pacheco D.M."/>
            <person name="Li D."/>
            <person name="Noel S.J."/>
            <person name="Moon C.D."/>
            <person name="Cookson A.L."/>
            <person name="Attwood G.T."/>
        </authorList>
    </citation>
    <scope>NUCLEOTIDE SEQUENCE [LARGE SCALE GENOMIC DNA]</scope>
    <source>
        <strain evidence="3">ATCC 51982 / DSM 14932 / B316</strain>
    </source>
</reference>
<name>E0S040_BUTPB</name>
<dbReference type="STRING" id="515622.bpr_I0494"/>
<keyword evidence="3" id="KW-1185">Reference proteome</keyword>
<dbReference type="Pfam" id="PF13712">
    <property type="entry name" value="Glyco_tranf_2_5"/>
    <property type="match status" value="1"/>
</dbReference>
<dbReference type="RefSeq" id="WP_013279898.1">
    <property type="nucleotide sequence ID" value="NC_014387.1"/>
</dbReference>
<dbReference type="HOGENOM" id="CLU_690552_0_0_9"/>
<accession>E0S040</accession>
<protein>
    <recommendedName>
        <fullName evidence="1">Streptomycin biosynthesis protein StrF domain-containing protein</fullName>
    </recommendedName>
</protein>
<dbReference type="Proteomes" id="UP000001299">
    <property type="component" value="Chromosome 1"/>
</dbReference>
<sequence length="326" mass="38747">MNDRKITFIICVNNEKYMDECRYYISQLEMPEGFERDIIEVREAKSMTSGYQTAMESSDAKYKIYMHQDVFLINRKMLHEMLDIFSDESIGLIGTFGGSLYPDGDVHLYWDKGSTLNANYSFVEQYKFGQMPIYEEVDAVDGMFMATQYDIDWDLRFTGFHMYDVTQSIRFRQSGYKVCVSMNDDSWTLHDSGYCDLSVYDDYREKLFEYYPECFYEKKNIERDPSQFDDDEVSLNKLFDEIIVSEKENYGHSKYENMTIESFWEEYCNVKFPVRRMEFGFPKEGWICLKNWILEKKITPTFLFFVAAHACLDPQKVADQIDELFA</sequence>
<dbReference type="KEGG" id="bpb:bpr_I0494"/>
<proteinExistence type="predicted"/>
<evidence type="ECO:0000313" key="3">
    <source>
        <dbReference type="Proteomes" id="UP000001299"/>
    </source>
</evidence>
<dbReference type="eggNOG" id="COG1216">
    <property type="taxonomic scope" value="Bacteria"/>
</dbReference>
<dbReference type="EMBL" id="CP001810">
    <property type="protein sequence ID" value="ADL33241.1"/>
    <property type="molecule type" value="Genomic_DNA"/>
</dbReference>
<dbReference type="AlphaFoldDB" id="E0S040"/>